<dbReference type="PANTHER" id="PTHR43734:SF1">
    <property type="entry name" value="PHYTOENE DESATURASE"/>
    <property type="match status" value="1"/>
</dbReference>
<evidence type="ECO:0000256" key="4">
    <source>
        <dbReference type="ARBA" id="ARBA00023002"/>
    </source>
</evidence>
<comment type="similarity">
    <text evidence="2 5">Belongs to the carotenoid/retinoid oxidoreductase family.</text>
</comment>
<dbReference type="InterPro" id="IPR014105">
    <property type="entry name" value="Carotenoid/retinoid_OxRdtase"/>
</dbReference>
<dbReference type="Proteomes" id="UP000218263">
    <property type="component" value="Chromosome"/>
</dbReference>
<evidence type="ECO:0000313" key="7">
    <source>
        <dbReference type="Proteomes" id="UP000218263"/>
    </source>
</evidence>
<keyword evidence="7" id="KW-1185">Reference proteome</keyword>
<dbReference type="SUPFAM" id="SSF51905">
    <property type="entry name" value="FAD/NAD(P)-binding domain"/>
    <property type="match status" value="1"/>
</dbReference>
<dbReference type="AlphaFoldDB" id="A0A0X8X224"/>
<reference evidence="6 7" key="1">
    <citation type="submission" date="2015-12" db="EMBL/GenBank/DDBJ databases">
        <title>Genome sequence of Mucilaginibacter gotjawali.</title>
        <authorList>
            <person name="Lee J.S."/>
            <person name="Lee K.C."/>
            <person name="Kim K.K."/>
            <person name="Lee B.W."/>
        </authorList>
    </citation>
    <scope>NUCLEOTIDE SEQUENCE [LARGE SCALE GENOMIC DNA]</scope>
    <source>
        <strain evidence="6 7">SA3-7</strain>
    </source>
</reference>
<dbReference type="Gene3D" id="3.50.50.60">
    <property type="entry name" value="FAD/NAD(P)-binding domain"/>
    <property type="match status" value="2"/>
</dbReference>
<dbReference type="PANTHER" id="PTHR43734">
    <property type="entry name" value="PHYTOENE DESATURASE"/>
    <property type="match status" value="1"/>
</dbReference>
<comment type="pathway">
    <text evidence="1 5">Carotenoid biosynthesis.</text>
</comment>
<proteinExistence type="inferred from homology"/>
<evidence type="ECO:0000256" key="1">
    <source>
        <dbReference type="ARBA" id="ARBA00004829"/>
    </source>
</evidence>
<evidence type="ECO:0000256" key="3">
    <source>
        <dbReference type="ARBA" id="ARBA00022746"/>
    </source>
</evidence>
<organism evidence="6 7">
    <name type="scientific">Mucilaginibacter gotjawali</name>
    <dbReference type="NCBI Taxonomy" id="1550579"/>
    <lineage>
        <taxon>Bacteria</taxon>
        <taxon>Pseudomonadati</taxon>
        <taxon>Bacteroidota</taxon>
        <taxon>Sphingobacteriia</taxon>
        <taxon>Sphingobacteriales</taxon>
        <taxon>Sphingobacteriaceae</taxon>
        <taxon>Mucilaginibacter</taxon>
    </lineage>
</organism>
<dbReference type="OrthoDB" id="9774675at2"/>
<dbReference type="EC" id="1.3.99.29" evidence="6"/>
<dbReference type="InterPro" id="IPR002937">
    <property type="entry name" value="Amino_oxidase"/>
</dbReference>
<dbReference type="KEGG" id="mgot:MgSA37_01902"/>
<evidence type="ECO:0000256" key="5">
    <source>
        <dbReference type="RuleBase" id="RU362075"/>
    </source>
</evidence>
<dbReference type="Pfam" id="PF01593">
    <property type="entry name" value="Amino_oxidase"/>
    <property type="match status" value="1"/>
</dbReference>
<keyword evidence="3 5" id="KW-0125">Carotenoid biosynthesis</keyword>
<protein>
    <submittedName>
        <fullName evidence="6">Zeta-carotene-forming phytoene desaturase</fullName>
        <ecNumber evidence="6">1.3.99.29</ecNumber>
    </submittedName>
</protein>
<dbReference type="NCBIfam" id="TIGR02734">
    <property type="entry name" value="crtI_fam"/>
    <property type="match status" value="1"/>
</dbReference>
<accession>A0A0X8X224</accession>
<name>A0A0X8X224_9SPHI</name>
<keyword evidence="4 5" id="KW-0560">Oxidoreductase</keyword>
<evidence type="ECO:0000256" key="2">
    <source>
        <dbReference type="ARBA" id="ARBA00006046"/>
    </source>
</evidence>
<dbReference type="GO" id="GO:0016491">
    <property type="term" value="F:oxidoreductase activity"/>
    <property type="evidence" value="ECO:0007669"/>
    <property type="project" value="UniProtKB-KW"/>
</dbReference>
<dbReference type="InterPro" id="IPR036188">
    <property type="entry name" value="FAD/NAD-bd_sf"/>
</dbReference>
<dbReference type="RefSeq" id="WP_096351410.1">
    <property type="nucleotide sequence ID" value="NZ_AP017313.1"/>
</dbReference>
<sequence length="506" mass="56688">MSKRLVSNPGLPVVEKPSVAVIGSGFSGLSAAAYLAKAGCSVNIYEKNAETGGRARQLISNGYTFDMGPSWYWMPEVFENFFNEFGYSAADYYELEQLDPGFTIVFGDQDVLRIPANYQALEELFESIEPGSAKQLALFLDEAAYKYHTGMNKLVQQPGLSLLEFADWDLVRGVFKLQVFTSFSKHVRRFFKDQRLITLMEFPVLFLGAMPEETPALYSLMNYAGLKLGTWYPKGGFGKVIEGMQKVCEAQGVIFNHDSAVTRLNVVNGKVTALNTKGSTTNYEGVIAAADYHHVEEKLIDRGLRNYGEAYWNKRVMAPSSLIFYLGVTRKIEKLGHHTLFFDADLKVHAREIYKEPQWPTKPLFYVCCPSASDDSVAPAGHENLFILMPLAPGIEDTEALREEYFEMIMQRLENYTGVAIRTVLDYKKSYCVNDFKSDYNSFKGNAYGLANTLMQTAHLKPSIKNNKIRNLFYAGQLTVPGPGVPPSIISGKVSAQLLIKYLNTK</sequence>
<gene>
    <name evidence="6" type="primary">carA2</name>
    <name evidence="6" type="ORF">MgSA37_01902</name>
</gene>
<dbReference type="EMBL" id="AP017313">
    <property type="protein sequence ID" value="BAU53732.1"/>
    <property type="molecule type" value="Genomic_DNA"/>
</dbReference>
<evidence type="ECO:0000313" key="6">
    <source>
        <dbReference type="EMBL" id="BAU53732.1"/>
    </source>
</evidence>
<dbReference type="GO" id="GO:0016117">
    <property type="term" value="P:carotenoid biosynthetic process"/>
    <property type="evidence" value="ECO:0007669"/>
    <property type="project" value="UniProtKB-KW"/>
</dbReference>
<dbReference type="PRINTS" id="PR00419">
    <property type="entry name" value="ADXRDTASE"/>
</dbReference>